<dbReference type="EMBL" id="KQ971380">
    <property type="protein sequence ID" value="EEZ97570.1"/>
    <property type="molecule type" value="Genomic_DNA"/>
</dbReference>
<evidence type="ECO:0000313" key="2">
    <source>
        <dbReference type="EMBL" id="EEZ97570.1"/>
    </source>
</evidence>
<keyword evidence="3" id="KW-1185">Reference proteome</keyword>
<dbReference type="AlphaFoldDB" id="D6X4L5"/>
<organism evidence="2 3">
    <name type="scientific">Tribolium castaneum</name>
    <name type="common">Red flour beetle</name>
    <dbReference type="NCBI Taxonomy" id="7070"/>
    <lineage>
        <taxon>Eukaryota</taxon>
        <taxon>Metazoa</taxon>
        <taxon>Ecdysozoa</taxon>
        <taxon>Arthropoda</taxon>
        <taxon>Hexapoda</taxon>
        <taxon>Insecta</taxon>
        <taxon>Pterygota</taxon>
        <taxon>Neoptera</taxon>
        <taxon>Endopterygota</taxon>
        <taxon>Coleoptera</taxon>
        <taxon>Polyphaga</taxon>
        <taxon>Cucujiformia</taxon>
        <taxon>Tenebrionidae</taxon>
        <taxon>Tenebrionidae incertae sedis</taxon>
        <taxon>Tribolium</taxon>
    </lineage>
</organism>
<evidence type="ECO:0000256" key="1">
    <source>
        <dbReference type="SAM" id="SignalP"/>
    </source>
</evidence>
<name>D6X4L5_TRICA</name>
<sequence length="97" mass="10502">MKVALLSVVLMFIYSSDAIRCYHCIGSACSEPLSELETDCLKIDVSCIQGTEVDGDKETPFKRCFGGDDAALKNYCGKLTKDGGKCEGCDSDLCNEE</sequence>
<evidence type="ECO:0008006" key="4">
    <source>
        <dbReference type="Google" id="ProtNLM"/>
    </source>
</evidence>
<dbReference type="HOGENOM" id="CLU_2349425_0_0_1"/>
<proteinExistence type="predicted"/>
<feature type="chain" id="PRO_5003090582" description="Protein sleepless" evidence="1">
    <location>
        <begin position="19"/>
        <end position="97"/>
    </location>
</feature>
<accession>D6X4L5</accession>
<gene>
    <name evidence="2" type="primary">AUGUSTUS-3.0.2_11432</name>
    <name evidence="2" type="ORF">TcasGA2_TC011432</name>
</gene>
<feature type="signal peptide" evidence="1">
    <location>
        <begin position="1"/>
        <end position="18"/>
    </location>
</feature>
<evidence type="ECO:0000313" key="3">
    <source>
        <dbReference type="Proteomes" id="UP000007266"/>
    </source>
</evidence>
<reference evidence="2 3" key="1">
    <citation type="journal article" date="2008" name="Nature">
        <title>The genome of the model beetle and pest Tribolium castaneum.</title>
        <authorList>
            <consortium name="Tribolium Genome Sequencing Consortium"/>
            <person name="Richards S."/>
            <person name="Gibbs R.A."/>
            <person name="Weinstock G.M."/>
            <person name="Brown S.J."/>
            <person name="Denell R."/>
            <person name="Beeman R.W."/>
            <person name="Gibbs R."/>
            <person name="Beeman R.W."/>
            <person name="Brown S.J."/>
            <person name="Bucher G."/>
            <person name="Friedrich M."/>
            <person name="Grimmelikhuijzen C.J."/>
            <person name="Klingler M."/>
            <person name="Lorenzen M."/>
            <person name="Richards S."/>
            <person name="Roth S."/>
            <person name="Schroder R."/>
            <person name="Tautz D."/>
            <person name="Zdobnov E.M."/>
            <person name="Muzny D."/>
            <person name="Gibbs R.A."/>
            <person name="Weinstock G.M."/>
            <person name="Attaway T."/>
            <person name="Bell S."/>
            <person name="Buhay C.J."/>
            <person name="Chandrabose M.N."/>
            <person name="Chavez D."/>
            <person name="Clerk-Blankenburg K.P."/>
            <person name="Cree A."/>
            <person name="Dao M."/>
            <person name="Davis C."/>
            <person name="Chacko J."/>
            <person name="Dinh H."/>
            <person name="Dugan-Rocha S."/>
            <person name="Fowler G."/>
            <person name="Garner T.T."/>
            <person name="Garnes J."/>
            <person name="Gnirke A."/>
            <person name="Hawes A."/>
            <person name="Hernandez J."/>
            <person name="Hines S."/>
            <person name="Holder M."/>
            <person name="Hume J."/>
            <person name="Jhangiani S.N."/>
            <person name="Joshi V."/>
            <person name="Khan Z.M."/>
            <person name="Jackson L."/>
            <person name="Kovar C."/>
            <person name="Kowis A."/>
            <person name="Lee S."/>
            <person name="Lewis L.R."/>
            <person name="Margolis J."/>
            <person name="Morgan M."/>
            <person name="Nazareth L.V."/>
            <person name="Nguyen N."/>
            <person name="Okwuonu G."/>
            <person name="Parker D."/>
            <person name="Richards S."/>
            <person name="Ruiz S.J."/>
            <person name="Santibanez J."/>
            <person name="Savard J."/>
            <person name="Scherer S.E."/>
            <person name="Schneider B."/>
            <person name="Sodergren E."/>
            <person name="Tautz D."/>
            <person name="Vattahil S."/>
            <person name="Villasana D."/>
            <person name="White C.S."/>
            <person name="Wright R."/>
            <person name="Park Y."/>
            <person name="Beeman R.W."/>
            <person name="Lord J."/>
            <person name="Oppert B."/>
            <person name="Lorenzen M."/>
            <person name="Brown S."/>
            <person name="Wang L."/>
            <person name="Savard J."/>
            <person name="Tautz D."/>
            <person name="Richards S."/>
            <person name="Weinstock G."/>
            <person name="Gibbs R.A."/>
            <person name="Liu Y."/>
            <person name="Worley K."/>
            <person name="Weinstock G."/>
            <person name="Elsik C.G."/>
            <person name="Reese J.T."/>
            <person name="Elhaik E."/>
            <person name="Landan G."/>
            <person name="Graur D."/>
            <person name="Arensburger P."/>
            <person name="Atkinson P."/>
            <person name="Beeman R.W."/>
            <person name="Beidler J."/>
            <person name="Brown S.J."/>
            <person name="Demuth J.P."/>
            <person name="Drury D.W."/>
            <person name="Du Y.Z."/>
            <person name="Fujiwara H."/>
            <person name="Lorenzen M."/>
            <person name="Maselli V."/>
            <person name="Osanai M."/>
            <person name="Park Y."/>
            <person name="Robertson H.M."/>
            <person name="Tu Z."/>
            <person name="Wang J.J."/>
            <person name="Wang S."/>
            <person name="Richards S."/>
            <person name="Song H."/>
            <person name="Zhang L."/>
            <person name="Sodergren E."/>
            <person name="Werner D."/>
            <person name="Stanke M."/>
            <person name="Morgenstern B."/>
            <person name="Solovyev V."/>
            <person name="Kosarev P."/>
            <person name="Brown G."/>
            <person name="Chen H.C."/>
            <person name="Ermolaeva O."/>
            <person name="Hlavina W."/>
            <person name="Kapustin Y."/>
            <person name="Kiryutin B."/>
            <person name="Kitts P."/>
            <person name="Maglott D."/>
            <person name="Pruitt K."/>
            <person name="Sapojnikov V."/>
            <person name="Souvorov A."/>
            <person name="Mackey A.J."/>
            <person name="Waterhouse R.M."/>
            <person name="Wyder S."/>
            <person name="Zdobnov E.M."/>
            <person name="Zdobnov E.M."/>
            <person name="Wyder S."/>
            <person name="Kriventseva E.V."/>
            <person name="Kadowaki T."/>
            <person name="Bork P."/>
            <person name="Aranda M."/>
            <person name="Bao R."/>
            <person name="Beermann A."/>
            <person name="Berns N."/>
            <person name="Bolognesi R."/>
            <person name="Bonneton F."/>
            <person name="Bopp D."/>
            <person name="Brown S.J."/>
            <person name="Bucher G."/>
            <person name="Butts T."/>
            <person name="Chaumot A."/>
            <person name="Denell R.E."/>
            <person name="Ferrier D.E."/>
            <person name="Friedrich M."/>
            <person name="Gordon C.M."/>
            <person name="Jindra M."/>
            <person name="Klingler M."/>
            <person name="Lan Q."/>
            <person name="Lattorff H.M."/>
            <person name="Laudet V."/>
            <person name="von Levetsow C."/>
            <person name="Liu Z."/>
            <person name="Lutz R."/>
            <person name="Lynch J.A."/>
            <person name="da Fonseca R.N."/>
            <person name="Posnien N."/>
            <person name="Reuter R."/>
            <person name="Roth S."/>
            <person name="Savard J."/>
            <person name="Schinko J.B."/>
            <person name="Schmitt C."/>
            <person name="Schoppmeier M."/>
            <person name="Schroder R."/>
            <person name="Shippy T.D."/>
            <person name="Simonnet F."/>
            <person name="Marques-Souza H."/>
            <person name="Tautz D."/>
            <person name="Tomoyasu Y."/>
            <person name="Trauner J."/>
            <person name="Van der Zee M."/>
            <person name="Vervoort M."/>
            <person name="Wittkopp N."/>
            <person name="Wimmer E.A."/>
            <person name="Yang X."/>
            <person name="Jones A.K."/>
            <person name="Sattelle D.B."/>
            <person name="Ebert P.R."/>
            <person name="Nelson D."/>
            <person name="Scott J.G."/>
            <person name="Beeman R.W."/>
            <person name="Muthukrishnan S."/>
            <person name="Kramer K.J."/>
            <person name="Arakane Y."/>
            <person name="Beeman R.W."/>
            <person name="Zhu Q."/>
            <person name="Hogenkamp D."/>
            <person name="Dixit R."/>
            <person name="Oppert B."/>
            <person name="Jiang H."/>
            <person name="Zou Z."/>
            <person name="Marshall J."/>
            <person name="Elpidina E."/>
            <person name="Vinokurov K."/>
            <person name="Oppert C."/>
            <person name="Zou Z."/>
            <person name="Evans J."/>
            <person name="Lu Z."/>
            <person name="Zhao P."/>
            <person name="Sumathipala N."/>
            <person name="Altincicek B."/>
            <person name="Vilcinskas A."/>
            <person name="Williams M."/>
            <person name="Hultmark D."/>
            <person name="Hetru C."/>
            <person name="Jiang H."/>
            <person name="Grimmelikhuijzen C.J."/>
            <person name="Hauser F."/>
            <person name="Cazzamali G."/>
            <person name="Williamson M."/>
            <person name="Park Y."/>
            <person name="Li B."/>
            <person name="Tanaka Y."/>
            <person name="Predel R."/>
            <person name="Neupert S."/>
            <person name="Schachtner J."/>
            <person name="Verleyen P."/>
            <person name="Raible F."/>
            <person name="Bork P."/>
            <person name="Friedrich M."/>
            <person name="Walden K.K."/>
            <person name="Robertson H.M."/>
            <person name="Angeli S."/>
            <person name="Foret S."/>
            <person name="Bucher G."/>
            <person name="Schuetz S."/>
            <person name="Maleszka R."/>
            <person name="Wimmer E.A."/>
            <person name="Beeman R.W."/>
            <person name="Lorenzen M."/>
            <person name="Tomoyasu Y."/>
            <person name="Miller S.C."/>
            <person name="Grossmann D."/>
            <person name="Bucher G."/>
        </authorList>
    </citation>
    <scope>NUCLEOTIDE SEQUENCE [LARGE SCALE GENOMIC DNA]</scope>
    <source>
        <strain evidence="2 3">Georgia GA2</strain>
    </source>
</reference>
<keyword evidence="1" id="KW-0732">Signal</keyword>
<dbReference type="PhylomeDB" id="D6X4L5"/>
<dbReference type="Proteomes" id="UP000007266">
    <property type="component" value="Linkage group 10"/>
</dbReference>
<reference evidence="2 3" key="2">
    <citation type="journal article" date="2010" name="Nucleic Acids Res.">
        <title>BeetleBase in 2010: revisions to provide comprehensive genomic information for Tribolium castaneum.</title>
        <authorList>
            <person name="Kim H.S."/>
            <person name="Murphy T."/>
            <person name="Xia J."/>
            <person name="Caragea D."/>
            <person name="Park Y."/>
            <person name="Beeman R.W."/>
            <person name="Lorenzen M.D."/>
            <person name="Butcher S."/>
            <person name="Manak J.R."/>
            <person name="Brown S.J."/>
        </authorList>
    </citation>
    <scope>GENOME REANNOTATION</scope>
    <source>
        <strain evidence="2 3">Georgia GA2</strain>
    </source>
</reference>
<protein>
    <recommendedName>
        <fullName evidence="4">Protein sleepless</fullName>
    </recommendedName>
</protein>